<feature type="domain" description="CCDC22 coiled-coil" evidence="2">
    <location>
        <begin position="285"/>
        <end position="559"/>
    </location>
</feature>
<dbReference type="STRING" id="1156394.T0QD20"/>
<gene>
    <name evidence="4" type="ORF">SDRG_11034</name>
</gene>
<evidence type="ECO:0000259" key="3">
    <source>
        <dbReference type="Pfam" id="PF21674"/>
    </source>
</evidence>
<dbReference type="AlphaFoldDB" id="T0QD20"/>
<dbReference type="InterPro" id="IPR008530">
    <property type="entry name" value="CCDC22"/>
</dbReference>
<dbReference type="Pfam" id="PF05667">
    <property type="entry name" value="CCDC22_CC"/>
    <property type="match status" value="1"/>
</dbReference>
<dbReference type="OrthoDB" id="10266736at2759"/>
<name>T0QD20_SAPDV</name>
<dbReference type="GeneID" id="19951761"/>
<dbReference type="PANTHER" id="PTHR15668:SF4">
    <property type="entry name" value="COILED-COIL DOMAIN-CONTAINING PROTEIN 22"/>
    <property type="match status" value="1"/>
</dbReference>
<feature type="domain" description="CCDC22 N-terminal" evidence="3">
    <location>
        <begin position="1"/>
        <end position="105"/>
    </location>
</feature>
<evidence type="ECO:0000259" key="2">
    <source>
        <dbReference type="Pfam" id="PF05667"/>
    </source>
</evidence>
<evidence type="ECO:0000313" key="4">
    <source>
        <dbReference type="EMBL" id="EQC31435.1"/>
    </source>
</evidence>
<sequence length="591" mass="64672">MDEADNLIAQTLAQSGWSKELPRIGAMAGEDLVPLVAWGLGRIDGASDVAAPYPKGVAQRHRLAAAFAERIKAHGYNGDCGYNHLLYPSEYDTRQLLLWLVQKLPKVERDDMDEASPEMQVRKTLADALSFWMQAPAPSSSELAPNAMATMPRASPLPDFFRTSATLARSTYVATKQPLATDAKLVSQHKQLSLLALNEASARDDGHASRAALLSNVSSSVPIGVTAALQSLALAPPVAPLSVASSSTPSPVREAVPLPASEPADSRVATWRPVAVHVDTAALDAQKAHVLALQSQYEATAATVEQLEAQITLATKHQAAVATHQQSVEAELTALEHDVDIRQQTLDMVADASKNMAKLQAMCDASTKRLAALSVEWAMHRAPLDAAIAAQSEAECAYEADCRRLHDTITAYRDELTSLVESVGQKKTQREALQRKYAAAPKSINRSVYTSRIMDIIKQVHKQKADIAKILHDIRLVQKHINVSSEKLKRSEAIAEERLFHAANDASHKSDKRTQYVECYRLFTTIRELFDELIRCVNDGGKRENQTRDLSNWIAQLSNRLNVANCDQIEADLALVRDENKALVAQLQTRG</sequence>
<dbReference type="PANTHER" id="PTHR15668">
    <property type="entry name" value="JM1 PROTEIN"/>
    <property type="match status" value="1"/>
</dbReference>
<proteinExistence type="inferred from homology"/>
<dbReference type="VEuPathDB" id="FungiDB:SDRG_11034"/>
<dbReference type="GO" id="GO:0097602">
    <property type="term" value="F:cullin family protein binding"/>
    <property type="evidence" value="ECO:0007669"/>
    <property type="project" value="TreeGrafter"/>
</dbReference>
<comment type="similarity">
    <text evidence="1">Belongs to the CCDC22 family.</text>
</comment>
<dbReference type="InterPro" id="IPR048349">
    <property type="entry name" value="CCDC22_N"/>
</dbReference>
<dbReference type="EMBL" id="JH767169">
    <property type="protein sequence ID" value="EQC31435.1"/>
    <property type="molecule type" value="Genomic_DNA"/>
</dbReference>
<dbReference type="Proteomes" id="UP000030762">
    <property type="component" value="Unassembled WGS sequence"/>
</dbReference>
<dbReference type="eggNOG" id="KOG1937">
    <property type="taxonomic scope" value="Eukaryota"/>
</dbReference>
<keyword evidence="5" id="KW-1185">Reference proteome</keyword>
<dbReference type="GO" id="GO:2000060">
    <property type="term" value="P:positive regulation of ubiquitin-dependent protein catabolic process"/>
    <property type="evidence" value="ECO:0007669"/>
    <property type="project" value="TreeGrafter"/>
</dbReference>
<dbReference type="InParanoid" id="T0QD20"/>
<dbReference type="InterPro" id="IPR048348">
    <property type="entry name" value="CCDC22_CC"/>
</dbReference>
<evidence type="ECO:0000256" key="1">
    <source>
        <dbReference type="ARBA" id="ARBA00006438"/>
    </source>
</evidence>
<dbReference type="Pfam" id="PF21674">
    <property type="entry name" value="CCDC22_N"/>
    <property type="match status" value="1"/>
</dbReference>
<evidence type="ECO:0000313" key="5">
    <source>
        <dbReference type="Proteomes" id="UP000030762"/>
    </source>
</evidence>
<dbReference type="RefSeq" id="XP_008615276.1">
    <property type="nucleotide sequence ID" value="XM_008617054.1"/>
</dbReference>
<organism evidence="4 5">
    <name type="scientific">Saprolegnia diclina (strain VS20)</name>
    <dbReference type="NCBI Taxonomy" id="1156394"/>
    <lineage>
        <taxon>Eukaryota</taxon>
        <taxon>Sar</taxon>
        <taxon>Stramenopiles</taxon>
        <taxon>Oomycota</taxon>
        <taxon>Saprolegniomycetes</taxon>
        <taxon>Saprolegniales</taxon>
        <taxon>Saprolegniaceae</taxon>
        <taxon>Saprolegnia</taxon>
    </lineage>
</organism>
<accession>T0QD20</accession>
<protein>
    <submittedName>
        <fullName evidence="4">Uncharacterized protein</fullName>
    </submittedName>
</protein>
<dbReference type="OMA" id="KFEQHIQ"/>
<reference evidence="4 5" key="1">
    <citation type="submission" date="2012-04" db="EMBL/GenBank/DDBJ databases">
        <title>The Genome Sequence of Saprolegnia declina VS20.</title>
        <authorList>
            <consortium name="The Broad Institute Genome Sequencing Platform"/>
            <person name="Russ C."/>
            <person name="Nusbaum C."/>
            <person name="Tyler B."/>
            <person name="van West P."/>
            <person name="Dieguez-Uribeondo J."/>
            <person name="de Bruijn I."/>
            <person name="Tripathy S."/>
            <person name="Jiang R."/>
            <person name="Young S.K."/>
            <person name="Zeng Q."/>
            <person name="Gargeya S."/>
            <person name="Fitzgerald M."/>
            <person name="Haas B."/>
            <person name="Abouelleil A."/>
            <person name="Alvarado L."/>
            <person name="Arachchi H.M."/>
            <person name="Berlin A."/>
            <person name="Chapman S.B."/>
            <person name="Goldberg J."/>
            <person name="Griggs A."/>
            <person name="Gujja S."/>
            <person name="Hansen M."/>
            <person name="Howarth C."/>
            <person name="Imamovic A."/>
            <person name="Larimer J."/>
            <person name="McCowen C."/>
            <person name="Montmayeur A."/>
            <person name="Murphy C."/>
            <person name="Neiman D."/>
            <person name="Pearson M."/>
            <person name="Priest M."/>
            <person name="Roberts A."/>
            <person name="Saif S."/>
            <person name="Shea T."/>
            <person name="Sisk P."/>
            <person name="Sykes S."/>
            <person name="Wortman J."/>
            <person name="Nusbaum C."/>
            <person name="Birren B."/>
        </authorList>
    </citation>
    <scope>NUCLEOTIDE SEQUENCE [LARGE SCALE GENOMIC DNA]</scope>
    <source>
        <strain evidence="4 5">VS20</strain>
    </source>
</reference>